<proteinExistence type="predicted"/>
<keyword evidence="2" id="KW-1185">Reference proteome</keyword>
<organism evidence="1 2">
    <name type="scientific">Aldrovandia affinis</name>
    <dbReference type="NCBI Taxonomy" id="143900"/>
    <lineage>
        <taxon>Eukaryota</taxon>
        <taxon>Metazoa</taxon>
        <taxon>Chordata</taxon>
        <taxon>Craniata</taxon>
        <taxon>Vertebrata</taxon>
        <taxon>Euteleostomi</taxon>
        <taxon>Actinopterygii</taxon>
        <taxon>Neopterygii</taxon>
        <taxon>Teleostei</taxon>
        <taxon>Notacanthiformes</taxon>
        <taxon>Halosauridae</taxon>
        <taxon>Aldrovandia</taxon>
    </lineage>
</organism>
<accession>A0AAD7RRM5</accession>
<gene>
    <name evidence="1" type="ORF">AAFF_G00125510</name>
</gene>
<sequence length="56" mass="6236">MHPLKCVHVKLEEFPLCTPLIGELRNCDPRTCRTAMATARMRARSSAAPSVLKRTA</sequence>
<protein>
    <submittedName>
        <fullName evidence="1">Uncharacterized protein</fullName>
    </submittedName>
</protein>
<comment type="caution">
    <text evidence="1">The sequence shown here is derived from an EMBL/GenBank/DDBJ whole genome shotgun (WGS) entry which is preliminary data.</text>
</comment>
<evidence type="ECO:0000313" key="2">
    <source>
        <dbReference type="Proteomes" id="UP001221898"/>
    </source>
</evidence>
<evidence type="ECO:0000313" key="1">
    <source>
        <dbReference type="EMBL" id="KAJ8388990.1"/>
    </source>
</evidence>
<dbReference type="Proteomes" id="UP001221898">
    <property type="component" value="Unassembled WGS sequence"/>
</dbReference>
<dbReference type="AlphaFoldDB" id="A0AAD7RRM5"/>
<reference evidence="1" key="1">
    <citation type="journal article" date="2023" name="Science">
        <title>Genome structures resolve the early diversification of teleost fishes.</title>
        <authorList>
            <person name="Parey E."/>
            <person name="Louis A."/>
            <person name="Montfort J."/>
            <person name="Bouchez O."/>
            <person name="Roques C."/>
            <person name="Iampietro C."/>
            <person name="Lluch J."/>
            <person name="Castinel A."/>
            <person name="Donnadieu C."/>
            <person name="Desvignes T."/>
            <person name="Floi Bucao C."/>
            <person name="Jouanno E."/>
            <person name="Wen M."/>
            <person name="Mejri S."/>
            <person name="Dirks R."/>
            <person name="Jansen H."/>
            <person name="Henkel C."/>
            <person name="Chen W.J."/>
            <person name="Zahm M."/>
            <person name="Cabau C."/>
            <person name="Klopp C."/>
            <person name="Thompson A.W."/>
            <person name="Robinson-Rechavi M."/>
            <person name="Braasch I."/>
            <person name="Lecointre G."/>
            <person name="Bobe J."/>
            <person name="Postlethwait J.H."/>
            <person name="Berthelot C."/>
            <person name="Roest Crollius H."/>
            <person name="Guiguen Y."/>
        </authorList>
    </citation>
    <scope>NUCLEOTIDE SEQUENCE</scope>
    <source>
        <strain evidence="1">NC1722</strain>
    </source>
</reference>
<dbReference type="EMBL" id="JAINUG010000188">
    <property type="protein sequence ID" value="KAJ8388990.1"/>
    <property type="molecule type" value="Genomic_DNA"/>
</dbReference>
<name>A0AAD7RRM5_9TELE</name>